<reference evidence="1" key="1">
    <citation type="submission" date="2023-03" db="EMBL/GenBank/DDBJ databases">
        <title>Massive genome expansion in bonnet fungi (Mycena s.s.) driven by repeated elements and novel gene families across ecological guilds.</title>
        <authorList>
            <consortium name="Lawrence Berkeley National Laboratory"/>
            <person name="Harder C.B."/>
            <person name="Miyauchi S."/>
            <person name="Viragh M."/>
            <person name="Kuo A."/>
            <person name="Thoen E."/>
            <person name="Andreopoulos B."/>
            <person name="Lu D."/>
            <person name="Skrede I."/>
            <person name="Drula E."/>
            <person name="Henrissat B."/>
            <person name="Morin E."/>
            <person name="Kohler A."/>
            <person name="Barry K."/>
            <person name="LaButti K."/>
            <person name="Morin E."/>
            <person name="Salamov A."/>
            <person name="Lipzen A."/>
            <person name="Mereny Z."/>
            <person name="Hegedus B."/>
            <person name="Baldrian P."/>
            <person name="Stursova M."/>
            <person name="Weitz H."/>
            <person name="Taylor A."/>
            <person name="Grigoriev I.V."/>
            <person name="Nagy L.G."/>
            <person name="Martin F."/>
            <person name="Kauserud H."/>
        </authorList>
    </citation>
    <scope>NUCLEOTIDE SEQUENCE</scope>
    <source>
        <strain evidence="1">9284</strain>
    </source>
</reference>
<evidence type="ECO:0008006" key="3">
    <source>
        <dbReference type="Google" id="ProtNLM"/>
    </source>
</evidence>
<evidence type="ECO:0000313" key="2">
    <source>
        <dbReference type="Proteomes" id="UP001221142"/>
    </source>
</evidence>
<dbReference type="EMBL" id="JARKIF010000003">
    <property type="protein sequence ID" value="KAJ7643783.1"/>
    <property type="molecule type" value="Genomic_DNA"/>
</dbReference>
<name>A0AAD7CAG5_9AGAR</name>
<gene>
    <name evidence="1" type="ORF">FB45DRAFT_1052673</name>
</gene>
<dbReference type="AlphaFoldDB" id="A0AAD7CAG5"/>
<keyword evidence="2" id="KW-1185">Reference proteome</keyword>
<protein>
    <recommendedName>
        <fullName evidence="3">Protein kinase domain-containing protein</fullName>
    </recommendedName>
</protein>
<evidence type="ECO:0000313" key="1">
    <source>
        <dbReference type="EMBL" id="KAJ7643783.1"/>
    </source>
</evidence>
<accession>A0AAD7CAG5</accession>
<sequence>MNAQGDRRRVEVQLDRAKLWGLEEEPSVIFARASLKYCIRFIFNIAHVTQDKQSGSYKTLERLISDAKFHSLPEFDVLEGNIVPRHYGLYLMDTGDWAGKVLMSITDLCGVSWNDLQYSRMNTEATRERVGRILEMLHNANVNHGGFRFRDNLRHVLIDIYAPGLSRDDLLNGKAPCYITDLSSAEIHRCTRKLPIVPLDACPTLTQVGCFEVRQILSFLNFMPRVKPSETSLASRALKWHDDYLVLQQISKGAELACHDGATSAGVP</sequence>
<organism evidence="1 2">
    <name type="scientific">Roridomyces roridus</name>
    <dbReference type="NCBI Taxonomy" id="1738132"/>
    <lineage>
        <taxon>Eukaryota</taxon>
        <taxon>Fungi</taxon>
        <taxon>Dikarya</taxon>
        <taxon>Basidiomycota</taxon>
        <taxon>Agaricomycotina</taxon>
        <taxon>Agaricomycetes</taxon>
        <taxon>Agaricomycetidae</taxon>
        <taxon>Agaricales</taxon>
        <taxon>Marasmiineae</taxon>
        <taxon>Mycenaceae</taxon>
        <taxon>Roridomyces</taxon>
    </lineage>
</organism>
<dbReference type="Proteomes" id="UP001221142">
    <property type="component" value="Unassembled WGS sequence"/>
</dbReference>
<comment type="caution">
    <text evidence="1">The sequence shown here is derived from an EMBL/GenBank/DDBJ whole genome shotgun (WGS) entry which is preliminary data.</text>
</comment>
<proteinExistence type="predicted"/>